<dbReference type="InterPro" id="IPR036942">
    <property type="entry name" value="Beta-barrel_TonB_sf"/>
</dbReference>
<dbReference type="OrthoDB" id="9760494at2"/>
<evidence type="ECO:0000256" key="10">
    <source>
        <dbReference type="ARBA" id="ARBA00023077"/>
    </source>
</evidence>
<keyword evidence="3 14" id="KW-0813">Transport</keyword>
<evidence type="ECO:0000256" key="6">
    <source>
        <dbReference type="ARBA" id="ARBA00022692"/>
    </source>
</evidence>
<name>A0A1M7BU76_9HYPH</name>
<dbReference type="GO" id="GO:0015891">
    <property type="term" value="P:siderophore transport"/>
    <property type="evidence" value="ECO:0007669"/>
    <property type="project" value="InterPro"/>
</dbReference>
<dbReference type="PROSITE" id="PS52016">
    <property type="entry name" value="TONB_DEPENDENT_REC_3"/>
    <property type="match status" value="1"/>
</dbReference>
<evidence type="ECO:0000256" key="12">
    <source>
        <dbReference type="ARBA" id="ARBA00023170"/>
    </source>
</evidence>
<evidence type="ECO:0000259" key="17">
    <source>
        <dbReference type="SMART" id="SM00965"/>
    </source>
</evidence>
<evidence type="ECO:0000256" key="1">
    <source>
        <dbReference type="ARBA" id="ARBA00004571"/>
    </source>
</evidence>
<keyword evidence="16" id="KW-1133">Transmembrane helix</keyword>
<keyword evidence="5" id="KW-0410">Iron transport</keyword>
<dbReference type="InterPro" id="IPR039426">
    <property type="entry name" value="TonB-dep_rcpt-like"/>
</dbReference>
<keyword evidence="8" id="KW-0408">Iron</keyword>
<evidence type="ECO:0000256" key="13">
    <source>
        <dbReference type="ARBA" id="ARBA00023237"/>
    </source>
</evidence>
<keyword evidence="4 14" id="KW-1134">Transmembrane beta strand</keyword>
<dbReference type="SMART" id="SM00965">
    <property type="entry name" value="STN"/>
    <property type="match status" value="1"/>
</dbReference>
<dbReference type="NCBIfam" id="TIGR01783">
    <property type="entry name" value="TonB-siderophor"/>
    <property type="match status" value="1"/>
</dbReference>
<evidence type="ECO:0000313" key="18">
    <source>
        <dbReference type="EMBL" id="SHL58426.1"/>
    </source>
</evidence>
<dbReference type="InterPro" id="IPR010105">
    <property type="entry name" value="TonB_sidphr_rcpt"/>
</dbReference>
<dbReference type="EMBL" id="FRBW01000001">
    <property type="protein sequence ID" value="SHL58426.1"/>
    <property type="molecule type" value="Genomic_DNA"/>
</dbReference>
<keyword evidence="11 14" id="KW-0472">Membrane</keyword>
<organism evidence="18 19">
    <name type="scientific">Roseibium suaedae</name>
    <dbReference type="NCBI Taxonomy" id="735517"/>
    <lineage>
        <taxon>Bacteria</taxon>
        <taxon>Pseudomonadati</taxon>
        <taxon>Pseudomonadota</taxon>
        <taxon>Alphaproteobacteria</taxon>
        <taxon>Hyphomicrobiales</taxon>
        <taxon>Stappiaceae</taxon>
        <taxon>Roseibium</taxon>
    </lineage>
</organism>
<dbReference type="SUPFAM" id="SSF56935">
    <property type="entry name" value="Porins"/>
    <property type="match status" value="1"/>
</dbReference>
<dbReference type="InterPro" id="IPR037066">
    <property type="entry name" value="Plug_dom_sf"/>
</dbReference>
<dbReference type="STRING" id="735517.SAMN05444272_0969"/>
<keyword evidence="7" id="KW-0732">Signal</keyword>
<evidence type="ECO:0000256" key="5">
    <source>
        <dbReference type="ARBA" id="ARBA00022496"/>
    </source>
</evidence>
<evidence type="ECO:0000256" key="14">
    <source>
        <dbReference type="PROSITE-ProRule" id="PRU01360"/>
    </source>
</evidence>
<accession>A0A1M7BU76</accession>
<dbReference type="Gene3D" id="2.170.130.10">
    <property type="entry name" value="TonB-dependent receptor, plug domain"/>
    <property type="match status" value="1"/>
</dbReference>
<evidence type="ECO:0000256" key="16">
    <source>
        <dbReference type="SAM" id="Phobius"/>
    </source>
</evidence>
<dbReference type="PANTHER" id="PTHR32552:SF68">
    <property type="entry name" value="FERRICHROME OUTER MEMBRANE TRANSPORTER_PHAGE RECEPTOR"/>
    <property type="match status" value="1"/>
</dbReference>
<evidence type="ECO:0000256" key="9">
    <source>
        <dbReference type="ARBA" id="ARBA00023065"/>
    </source>
</evidence>
<comment type="similarity">
    <text evidence="2 14 15">Belongs to the TonB-dependent receptor family.</text>
</comment>
<dbReference type="Pfam" id="PF00593">
    <property type="entry name" value="TonB_dep_Rec_b-barrel"/>
    <property type="match status" value="1"/>
</dbReference>
<dbReference type="InterPro" id="IPR000531">
    <property type="entry name" value="Beta-barrel_TonB"/>
</dbReference>
<keyword evidence="6 14" id="KW-0812">Transmembrane</keyword>
<evidence type="ECO:0000256" key="7">
    <source>
        <dbReference type="ARBA" id="ARBA00022729"/>
    </source>
</evidence>
<evidence type="ECO:0000256" key="2">
    <source>
        <dbReference type="ARBA" id="ARBA00009810"/>
    </source>
</evidence>
<dbReference type="RefSeq" id="WP_084081704.1">
    <property type="nucleotide sequence ID" value="NZ_FRBW01000001.1"/>
</dbReference>
<protein>
    <submittedName>
        <fullName evidence="18">Iron complex outermembrane recepter protein</fullName>
    </submittedName>
</protein>
<dbReference type="GO" id="GO:0009279">
    <property type="term" value="C:cell outer membrane"/>
    <property type="evidence" value="ECO:0007669"/>
    <property type="project" value="UniProtKB-SubCell"/>
</dbReference>
<sequence>MVPTVQRNTKTHSTRIGRTLLVHLMMTTGLMALPLGTALPVLAQQADETAAFAIPAQPLPAALTSFIRRSGWQISYSSDLVRGKRSAAVNGTMSASAALQQLVAGTGISVRISGPRSAALYDPAAQAAAVGGDGTLLEQLTVNNEDTGYVATDTVTATKTDTPLVKVPQSVSVITEKELKDRQVTDLNDIVAYTPGVRAVDYPGGQGIGAIFYMRGFRHQSQRAFYLDGLRNGYNPYDSNLEPYGLEQVNVLRGPSSVLYGDALPGGLVDMRTKRPPSEPLHELGVEYGSNNRRQVTGDFGGPIDAEGKFSYRLTVLHRESDTQVDHSPDDMLYIAPAFTWTPNDATQVTLLAQYQKWTTGGSEQSLPWDSAIGGTAAPIPTDLYLGVPGLTEWNGETKSVGYQFEHQFDNGWTFRNGARYTHTELDYISSWTDPVTLVSNRYLNVYLQDRPRDSDSFSFDSNLSKDFQFGQMDHKVLLGAGFGYSRIWESRTNSSNALALDINNPDYSSYTPNWCYLGVYCRPWFDKTLFVKQFGVYAQDQVDWNNFTLTLSGRYDWVENKTENYASRTLSGLLGASDAVDTVQDQAFTYRAGLAYSFDNGITPYASFSTSFEPQAGTAYNGSDFEPTTGQQFETGLRFKPDWWNGLFSASYFHITQQNVTSSDPDHSGYSVQTGEVQSQGFELEASGELGYGFNLHASYTYTDARVTKDNTNANGVNKTGTRVQAVPYNTASVWLNYDFQMPALEGLSVGAGVRYVDSSLTFVDTSTGAQLEVPDYTLLDASLSYDFGAKMPQLAGLSLTLSGTNLTDEDYYSPGFYSNSVIAGRGRTVKAKLNYRW</sequence>
<dbReference type="GO" id="GO:0015344">
    <property type="term" value="F:siderophore uptake transmembrane transporter activity"/>
    <property type="evidence" value="ECO:0007669"/>
    <property type="project" value="TreeGrafter"/>
</dbReference>
<reference evidence="18 19" key="1">
    <citation type="submission" date="2016-11" db="EMBL/GenBank/DDBJ databases">
        <authorList>
            <person name="Jaros S."/>
            <person name="Januszkiewicz K."/>
            <person name="Wedrychowicz H."/>
        </authorList>
    </citation>
    <scope>NUCLEOTIDE SEQUENCE [LARGE SCALE GENOMIC DNA]</scope>
    <source>
        <strain evidence="18 19">DSM 22153</strain>
    </source>
</reference>
<dbReference type="CDD" id="cd01347">
    <property type="entry name" value="ligand_gated_channel"/>
    <property type="match status" value="1"/>
</dbReference>
<feature type="domain" description="Secretin/TonB short N-terminal" evidence="17">
    <location>
        <begin position="72"/>
        <end position="123"/>
    </location>
</feature>
<evidence type="ECO:0000256" key="15">
    <source>
        <dbReference type="RuleBase" id="RU003357"/>
    </source>
</evidence>
<dbReference type="Gene3D" id="3.55.50.30">
    <property type="match status" value="1"/>
</dbReference>
<dbReference type="FunFam" id="2.170.130.10:FF:000001">
    <property type="entry name" value="Catecholate siderophore TonB-dependent receptor"/>
    <property type="match status" value="1"/>
</dbReference>
<gene>
    <name evidence="18" type="ORF">SAMN05444272_0969</name>
</gene>
<evidence type="ECO:0000256" key="4">
    <source>
        <dbReference type="ARBA" id="ARBA00022452"/>
    </source>
</evidence>
<keyword evidence="9" id="KW-0406">Ion transport</keyword>
<dbReference type="InterPro" id="IPR012910">
    <property type="entry name" value="Plug_dom"/>
</dbReference>
<keyword evidence="19" id="KW-1185">Reference proteome</keyword>
<dbReference type="Gene3D" id="2.40.170.20">
    <property type="entry name" value="TonB-dependent receptor, beta-barrel domain"/>
    <property type="match status" value="1"/>
</dbReference>
<keyword evidence="13 14" id="KW-0998">Cell outer membrane</keyword>
<dbReference type="Pfam" id="PF07715">
    <property type="entry name" value="Plug"/>
    <property type="match status" value="1"/>
</dbReference>
<evidence type="ECO:0000256" key="11">
    <source>
        <dbReference type="ARBA" id="ARBA00023136"/>
    </source>
</evidence>
<dbReference type="Proteomes" id="UP000186002">
    <property type="component" value="Unassembled WGS sequence"/>
</dbReference>
<evidence type="ECO:0000313" key="19">
    <source>
        <dbReference type="Proteomes" id="UP000186002"/>
    </source>
</evidence>
<keyword evidence="12" id="KW-0675">Receptor</keyword>
<dbReference type="InterPro" id="IPR011662">
    <property type="entry name" value="Secretin/TonB_short_N"/>
</dbReference>
<evidence type="ECO:0000256" key="3">
    <source>
        <dbReference type="ARBA" id="ARBA00022448"/>
    </source>
</evidence>
<dbReference type="AlphaFoldDB" id="A0A1M7BU76"/>
<dbReference type="Pfam" id="PF07660">
    <property type="entry name" value="STN"/>
    <property type="match status" value="1"/>
</dbReference>
<keyword evidence="10 15" id="KW-0798">TonB box</keyword>
<dbReference type="GO" id="GO:0038023">
    <property type="term" value="F:signaling receptor activity"/>
    <property type="evidence" value="ECO:0007669"/>
    <property type="project" value="InterPro"/>
</dbReference>
<feature type="transmembrane region" description="Helical" evidence="16">
    <location>
        <begin position="20"/>
        <end position="43"/>
    </location>
</feature>
<evidence type="ECO:0000256" key="8">
    <source>
        <dbReference type="ARBA" id="ARBA00023004"/>
    </source>
</evidence>
<dbReference type="PANTHER" id="PTHR32552">
    <property type="entry name" value="FERRICHROME IRON RECEPTOR-RELATED"/>
    <property type="match status" value="1"/>
</dbReference>
<proteinExistence type="inferred from homology"/>
<comment type="subcellular location">
    <subcellularLocation>
        <location evidence="1 14">Cell outer membrane</location>
        <topology evidence="1 14">Multi-pass membrane protein</topology>
    </subcellularLocation>
</comment>